<gene>
    <name evidence="1" type="ORF">HaLaN_03789</name>
</gene>
<evidence type="ECO:0000313" key="1">
    <source>
        <dbReference type="EMBL" id="GFH08769.1"/>
    </source>
</evidence>
<reference evidence="1 2" key="1">
    <citation type="submission" date="2020-02" db="EMBL/GenBank/DDBJ databases">
        <title>Draft genome sequence of Haematococcus lacustris strain NIES-144.</title>
        <authorList>
            <person name="Morimoto D."/>
            <person name="Nakagawa S."/>
            <person name="Yoshida T."/>
            <person name="Sawayama S."/>
        </authorList>
    </citation>
    <scope>NUCLEOTIDE SEQUENCE [LARGE SCALE GENOMIC DNA]</scope>
    <source>
        <strain evidence="1 2">NIES-144</strain>
    </source>
</reference>
<keyword evidence="2" id="KW-1185">Reference proteome</keyword>
<organism evidence="1 2">
    <name type="scientific">Haematococcus lacustris</name>
    <name type="common">Green alga</name>
    <name type="synonym">Haematococcus pluvialis</name>
    <dbReference type="NCBI Taxonomy" id="44745"/>
    <lineage>
        <taxon>Eukaryota</taxon>
        <taxon>Viridiplantae</taxon>
        <taxon>Chlorophyta</taxon>
        <taxon>core chlorophytes</taxon>
        <taxon>Chlorophyceae</taxon>
        <taxon>CS clade</taxon>
        <taxon>Chlamydomonadales</taxon>
        <taxon>Haematococcaceae</taxon>
        <taxon>Haematococcus</taxon>
    </lineage>
</organism>
<dbReference type="EMBL" id="BLLF01000183">
    <property type="protein sequence ID" value="GFH08769.1"/>
    <property type="molecule type" value="Genomic_DNA"/>
</dbReference>
<dbReference type="AlphaFoldDB" id="A0A699YRB9"/>
<dbReference type="Proteomes" id="UP000485058">
    <property type="component" value="Unassembled WGS sequence"/>
</dbReference>
<name>A0A699YRB9_HAELA</name>
<sequence length="66" mass="7652">MCAQVRKLRTELADKVTELNALQKSTKATQMSELQNELLMSSKEAERLHRINQLCTQRLQIVLRLV</sequence>
<proteinExistence type="predicted"/>
<comment type="caution">
    <text evidence="1">The sequence shown here is derived from an EMBL/GenBank/DDBJ whole genome shotgun (WGS) entry which is preliminary data.</text>
</comment>
<protein>
    <submittedName>
        <fullName evidence="1">Uncharacterized protein</fullName>
    </submittedName>
</protein>
<evidence type="ECO:0000313" key="2">
    <source>
        <dbReference type="Proteomes" id="UP000485058"/>
    </source>
</evidence>
<accession>A0A699YRB9</accession>